<dbReference type="EMBL" id="BK015293">
    <property type="protein sequence ID" value="DAD99782.1"/>
    <property type="molecule type" value="Genomic_DNA"/>
</dbReference>
<evidence type="ECO:0000313" key="1">
    <source>
        <dbReference type="EMBL" id="DAD99782.1"/>
    </source>
</evidence>
<accession>A0A8S5NY92</accession>
<organism evidence="1">
    <name type="scientific">Siphoviridae sp. ct16C7</name>
    <dbReference type="NCBI Taxonomy" id="2825304"/>
    <lineage>
        <taxon>Viruses</taxon>
        <taxon>Duplodnaviria</taxon>
        <taxon>Heunggongvirae</taxon>
        <taxon>Uroviricota</taxon>
        <taxon>Caudoviricetes</taxon>
    </lineage>
</organism>
<protein>
    <submittedName>
        <fullName evidence="1">Uncharacterized protein</fullName>
    </submittedName>
</protein>
<proteinExistence type="predicted"/>
<reference evidence="1" key="1">
    <citation type="journal article" date="2021" name="Proc. Natl. Acad. Sci. U.S.A.">
        <title>A Catalog of Tens of Thousands of Viruses from Human Metagenomes Reveals Hidden Associations with Chronic Diseases.</title>
        <authorList>
            <person name="Tisza M.J."/>
            <person name="Buck C.B."/>
        </authorList>
    </citation>
    <scope>NUCLEOTIDE SEQUENCE</scope>
    <source>
        <strain evidence="1">Ct16C7</strain>
    </source>
</reference>
<sequence length="31" mass="3567">MLSRCGCVMESHSTKKIQTGREIGLFYYQLS</sequence>
<name>A0A8S5NY92_9CAUD</name>